<comment type="caution">
    <text evidence="1">The sequence shown here is derived from an EMBL/GenBank/DDBJ whole genome shotgun (WGS) entry which is preliminary data.</text>
</comment>
<proteinExistence type="predicted"/>
<evidence type="ECO:0000313" key="2">
    <source>
        <dbReference type="Proteomes" id="UP000734854"/>
    </source>
</evidence>
<keyword evidence="2" id="KW-1185">Reference proteome</keyword>
<dbReference type="Proteomes" id="UP000734854">
    <property type="component" value="Unassembled WGS sequence"/>
</dbReference>
<reference evidence="1 2" key="1">
    <citation type="submission" date="2020-08" db="EMBL/GenBank/DDBJ databases">
        <title>Plant Genome Project.</title>
        <authorList>
            <person name="Zhang R.-G."/>
        </authorList>
    </citation>
    <scope>NUCLEOTIDE SEQUENCE [LARGE SCALE GENOMIC DNA]</scope>
    <source>
        <tissue evidence="1">Rhizome</tissue>
    </source>
</reference>
<organism evidence="1 2">
    <name type="scientific">Zingiber officinale</name>
    <name type="common">Ginger</name>
    <name type="synonym">Amomum zingiber</name>
    <dbReference type="NCBI Taxonomy" id="94328"/>
    <lineage>
        <taxon>Eukaryota</taxon>
        <taxon>Viridiplantae</taxon>
        <taxon>Streptophyta</taxon>
        <taxon>Embryophyta</taxon>
        <taxon>Tracheophyta</taxon>
        <taxon>Spermatophyta</taxon>
        <taxon>Magnoliopsida</taxon>
        <taxon>Liliopsida</taxon>
        <taxon>Zingiberales</taxon>
        <taxon>Zingiberaceae</taxon>
        <taxon>Zingiber</taxon>
    </lineage>
</organism>
<gene>
    <name evidence="1" type="ORF">ZIOFF_009475</name>
</gene>
<dbReference type="EMBL" id="JACMSC010000003">
    <property type="protein sequence ID" value="KAG6527376.1"/>
    <property type="molecule type" value="Genomic_DNA"/>
</dbReference>
<evidence type="ECO:0000313" key="1">
    <source>
        <dbReference type="EMBL" id="KAG6527376.1"/>
    </source>
</evidence>
<dbReference type="AlphaFoldDB" id="A0A8J5I2U0"/>
<name>A0A8J5I2U0_ZINOF</name>
<sequence length="92" mass="10979">MSTSTVVLTRRFHFLFIYRTACLRFRSPVPRALLAFLRWSLRSDRPRRLRRRNGTLSAFFDHFDARVPAGLDVKHAAYFMTVDLWSSGRRFR</sequence>
<protein>
    <submittedName>
        <fullName evidence="1">Uncharacterized protein</fullName>
    </submittedName>
</protein>
<accession>A0A8J5I2U0</accession>